<protein>
    <recommendedName>
        <fullName evidence="4">ABC-2 family transporter protein</fullName>
    </recommendedName>
</protein>
<dbReference type="OrthoDB" id="3238272at2"/>
<feature type="transmembrane region" description="Helical" evidence="1">
    <location>
        <begin position="48"/>
        <end position="70"/>
    </location>
</feature>
<proteinExistence type="predicted"/>
<dbReference type="Pfam" id="PF13346">
    <property type="entry name" value="ABC2_membrane_5"/>
    <property type="match status" value="1"/>
</dbReference>
<evidence type="ECO:0000313" key="2">
    <source>
        <dbReference type="EMBL" id="KFJ03075.1"/>
    </source>
</evidence>
<feature type="transmembrane region" description="Helical" evidence="1">
    <location>
        <begin position="159"/>
        <end position="180"/>
    </location>
</feature>
<accession>A0A087E5M4</accession>
<dbReference type="RefSeq" id="WP_024464012.1">
    <property type="nucleotide sequence ID" value="NZ_CP062939.1"/>
</dbReference>
<feature type="transmembrane region" description="Helical" evidence="1">
    <location>
        <begin position="96"/>
        <end position="119"/>
    </location>
</feature>
<keyword evidence="3" id="KW-1185">Reference proteome</keyword>
<dbReference type="AlphaFoldDB" id="A0A087E5M4"/>
<evidence type="ECO:0000256" key="1">
    <source>
        <dbReference type="SAM" id="Phobius"/>
    </source>
</evidence>
<name>A0A087E5M4_9BIFI</name>
<evidence type="ECO:0000313" key="3">
    <source>
        <dbReference type="Proteomes" id="UP000029055"/>
    </source>
</evidence>
<keyword evidence="1" id="KW-1133">Transmembrane helix</keyword>
<keyword evidence="1" id="KW-0472">Membrane</keyword>
<organism evidence="2 3">
    <name type="scientific">Bifidobacterium subtile</name>
    <dbReference type="NCBI Taxonomy" id="77635"/>
    <lineage>
        <taxon>Bacteria</taxon>
        <taxon>Bacillati</taxon>
        <taxon>Actinomycetota</taxon>
        <taxon>Actinomycetes</taxon>
        <taxon>Bifidobacteriales</taxon>
        <taxon>Bifidobacteriaceae</taxon>
        <taxon>Bifidobacterium</taxon>
    </lineage>
</organism>
<dbReference type="EMBL" id="JGZR01000007">
    <property type="protein sequence ID" value="KFJ03075.1"/>
    <property type="molecule type" value="Genomic_DNA"/>
</dbReference>
<dbReference type="Proteomes" id="UP000029055">
    <property type="component" value="Unassembled WGS sequence"/>
</dbReference>
<sequence>MNGITKTMRLDALRLISDGLLTIIALAVLPPFFGLLFRQMLGQGALDLLMGVIMAEIAMVTASLTMTMFVREDQNDHRRINAILPVSRDTQVAGRYLLMFIVDIIAVTEFALCVLLLAILGTGAITQAALMAGVGLFGACMVTQAILMPLMYQFSSAKIAQIIVLIFMLLICVALVGGFMLENQIAAIIAWLTTHIFVSTLLTVLIAVAFVAAVVAASLSISTRINRSKEL</sequence>
<reference evidence="2 3" key="1">
    <citation type="submission" date="2014-03" db="EMBL/GenBank/DDBJ databases">
        <title>Genomics of Bifidobacteria.</title>
        <authorList>
            <person name="Ventura M."/>
            <person name="Milani C."/>
            <person name="Lugli G.A."/>
        </authorList>
    </citation>
    <scope>NUCLEOTIDE SEQUENCE [LARGE SCALE GENOMIC DNA]</scope>
    <source>
        <strain evidence="2 3">LMG 11597</strain>
    </source>
</reference>
<dbReference type="STRING" id="77635.BISU_1004"/>
<feature type="transmembrane region" description="Helical" evidence="1">
    <location>
        <begin position="186"/>
        <end position="219"/>
    </location>
</feature>
<feature type="transmembrane region" description="Helical" evidence="1">
    <location>
        <begin position="125"/>
        <end position="147"/>
    </location>
</feature>
<comment type="caution">
    <text evidence="2">The sequence shown here is derived from an EMBL/GenBank/DDBJ whole genome shotgun (WGS) entry which is preliminary data.</text>
</comment>
<dbReference type="eggNOG" id="ENOG5031WFH">
    <property type="taxonomic scope" value="Bacteria"/>
</dbReference>
<gene>
    <name evidence="2" type="ORF">BISU_1004</name>
</gene>
<feature type="transmembrane region" description="Helical" evidence="1">
    <location>
        <begin position="12"/>
        <end position="36"/>
    </location>
</feature>
<evidence type="ECO:0008006" key="4">
    <source>
        <dbReference type="Google" id="ProtNLM"/>
    </source>
</evidence>
<dbReference type="InterPro" id="IPR025699">
    <property type="entry name" value="ABC2_memb-like"/>
</dbReference>
<keyword evidence="1" id="KW-0812">Transmembrane</keyword>